<reference evidence="2 3" key="1">
    <citation type="journal article" date="2018" name="Biotechnol. Biofuels">
        <title>Integrative visual omics of the white-rot fungus Polyporus brumalis exposes the biotechnological potential of its oxidative enzymes for delignifying raw plant biomass.</title>
        <authorList>
            <person name="Miyauchi S."/>
            <person name="Rancon A."/>
            <person name="Drula E."/>
            <person name="Hage H."/>
            <person name="Chaduli D."/>
            <person name="Favel A."/>
            <person name="Grisel S."/>
            <person name="Henrissat B."/>
            <person name="Herpoel-Gimbert I."/>
            <person name="Ruiz-Duenas F.J."/>
            <person name="Chevret D."/>
            <person name="Hainaut M."/>
            <person name="Lin J."/>
            <person name="Wang M."/>
            <person name="Pangilinan J."/>
            <person name="Lipzen A."/>
            <person name="Lesage-Meessen L."/>
            <person name="Navarro D."/>
            <person name="Riley R."/>
            <person name="Grigoriev I.V."/>
            <person name="Zhou S."/>
            <person name="Raouche S."/>
            <person name="Rosso M.N."/>
        </authorList>
    </citation>
    <scope>NUCLEOTIDE SEQUENCE [LARGE SCALE GENOMIC DNA]</scope>
    <source>
        <strain evidence="2 3">BRFM 1820</strain>
    </source>
</reference>
<organism evidence="2 3">
    <name type="scientific">Lentinus brumalis</name>
    <dbReference type="NCBI Taxonomy" id="2498619"/>
    <lineage>
        <taxon>Eukaryota</taxon>
        <taxon>Fungi</taxon>
        <taxon>Dikarya</taxon>
        <taxon>Basidiomycota</taxon>
        <taxon>Agaricomycotina</taxon>
        <taxon>Agaricomycetes</taxon>
        <taxon>Polyporales</taxon>
        <taxon>Polyporaceae</taxon>
        <taxon>Lentinus</taxon>
    </lineage>
</organism>
<keyword evidence="3" id="KW-1185">Reference proteome</keyword>
<accession>A0A371D496</accession>
<dbReference type="EMBL" id="KZ857419">
    <property type="protein sequence ID" value="RDX47367.1"/>
    <property type="molecule type" value="Genomic_DNA"/>
</dbReference>
<dbReference type="InterPro" id="IPR046528">
    <property type="entry name" value="DUF6593"/>
</dbReference>
<dbReference type="Proteomes" id="UP000256964">
    <property type="component" value="Unassembled WGS sequence"/>
</dbReference>
<protein>
    <recommendedName>
        <fullName evidence="1">DUF6593 domain-containing protein</fullName>
    </recommendedName>
</protein>
<evidence type="ECO:0000313" key="2">
    <source>
        <dbReference type="EMBL" id="RDX47367.1"/>
    </source>
</evidence>
<dbReference type="Pfam" id="PF20236">
    <property type="entry name" value="DUF6593"/>
    <property type="match status" value="1"/>
</dbReference>
<dbReference type="OrthoDB" id="3256331at2759"/>
<gene>
    <name evidence="2" type="ORF">OH76DRAFT_1354410</name>
</gene>
<dbReference type="AlphaFoldDB" id="A0A371D496"/>
<evidence type="ECO:0000259" key="1">
    <source>
        <dbReference type="Pfam" id="PF20236"/>
    </source>
</evidence>
<sequence>MDSQITLVNPAELPDRFAHTELVFDRDSLTNANLRLRGGSAVMYTIRTAGRSYSSTELHKMEDGESSKLASIRRNEVFPDTITFLGGAPVRTKKWIKHKTFTVPVPGIGEKTYVWKPTNLREIAVSTRRAHGPLLDRILDLNALPAL</sequence>
<proteinExistence type="predicted"/>
<feature type="domain" description="DUF6593" evidence="1">
    <location>
        <begin position="27"/>
        <end position="117"/>
    </location>
</feature>
<name>A0A371D496_9APHY</name>
<evidence type="ECO:0000313" key="3">
    <source>
        <dbReference type="Proteomes" id="UP000256964"/>
    </source>
</evidence>